<geneLocation type="plasmid" evidence="2">
    <name>p17-15-vir-like</name>
</geneLocation>
<sequence>MRSKKVVYTSYTPWMDEQAIKQWHCPVHHGRRGRGFHYSDTAIETALMLKRLVQVAAAGARRLH</sequence>
<proteinExistence type="predicted"/>
<dbReference type="AlphaFoldDB" id="A0A8B0SYG9"/>
<feature type="domain" description="Transposase DDE" evidence="1">
    <location>
        <begin position="12"/>
        <end position="56"/>
    </location>
</feature>
<dbReference type="InterPro" id="IPR025668">
    <property type="entry name" value="Tnp_DDE_dom"/>
</dbReference>
<accession>A0A8B0SYG9</accession>
<name>A0A8B0SYG9_KLEPN</name>
<keyword evidence="2" id="KW-0614">Plasmid</keyword>
<dbReference type="EMBL" id="MN956836">
    <property type="protein sequence ID" value="QTX15067.1"/>
    <property type="molecule type" value="Genomic_DNA"/>
</dbReference>
<reference evidence="2" key="1">
    <citation type="submission" date="2020-01" db="EMBL/GenBank/DDBJ databases">
        <authorList>
            <person name="Qin S."/>
        </authorList>
    </citation>
    <scope>NUCLEOTIDE SEQUENCE</scope>
    <source>
        <strain evidence="2">CVir17-16-YZ6g</strain>
        <plasmid evidence="2">p17-15-vir-like</plasmid>
    </source>
</reference>
<organism evidence="2">
    <name type="scientific">Klebsiella pneumoniae</name>
    <dbReference type="NCBI Taxonomy" id="573"/>
    <lineage>
        <taxon>Bacteria</taxon>
        <taxon>Pseudomonadati</taxon>
        <taxon>Pseudomonadota</taxon>
        <taxon>Gammaproteobacteria</taxon>
        <taxon>Enterobacterales</taxon>
        <taxon>Enterobacteriaceae</taxon>
        <taxon>Klebsiella/Raoultella group</taxon>
        <taxon>Klebsiella</taxon>
        <taxon>Klebsiella pneumoniae complex</taxon>
    </lineage>
</organism>
<evidence type="ECO:0000313" key="2">
    <source>
        <dbReference type="EMBL" id="QTX15067.1"/>
    </source>
</evidence>
<dbReference type="Pfam" id="PF13737">
    <property type="entry name" value="DDE_Tnp_1_5"/>
    <property type="match status" value="1"/>
</dbReference>
<evidence type="ECO:0000259" key="1">
    <source>
        <dbReference type="Pfam" id="PF13737"/>
    </source>
</evidence>
<protein>
    <submittedName>
        <fullName evidence="2">Transposase</fullName>
    </submittedName>
</protein>